<proteinExistence type="predicted"/>
<gene>
    <name evidence="2" type="ORF">BB934_03320</name>
</gene>
<name>A0A1B2EBW8_9HYPH</name>
<organism evidence="2">
    <name type="scientific">Microvirga ossetica</name>
    <dbReference type="NCBI Taxonomy" id="1882682"/>
    <lineage>
        <taxon>Bacteria</taxon>
        <taxon>Pseudomonadati</taxon>
        <taxon>Pseudomonadota</taxon>
        <taxon>Alphaproteobacteria</taxon>
        <taxon>Hyphomicrobiales</taxon>
        <taxon>Methylobacteriaceae</taxon>
        <taxon>Microvirga</taxon>
    </lineage>
</organism>
<sequence>MIRLNHLPALAVVLAGSLAIPAGVALAQSNSVYRSADAVAGKSERLGVYGNVQKDCTPGPLPTVRVVTPPKHGELNVRSGTLKVGRITRCPKLAPKAQGIFYKANSSYKGPDEVSYEVRSASGKVEAHTVRITVKDASPADAKPTQDTDPDL</sequence>
<protein>
    <recommendedName>
        <fullName evidence="3">4-aminobutyrate aminotransferase</fullName>
    </recommendedName>
</protein>
<evidence type="ECO:0000256" key="1">
    <source>
        <dbReference type="SAM" id="SignalP"/>
    </source>
</evidence>
<feature type="signal peptide" evidence="1">
    <location>
        <begin position="1"/>
        <end position="27"/>
    </location>
</feature>
<keyword evidence="1" id="KW-0732">Signal</keyword>
<accession>A0A1B2EBW8</accession>
<dbReference type="OrthoDB" id="8265246at2"/>
<dbReference type="RefSeq" id="WP_099508370.1">
    <property type="nucleotide sequence ID" value="NZ_CP016616.1"/>
</dbReference>
<evidence type="ECO:0008006" key="3">
    <source>
        <dbReference type="Google" id="ProtNLM"/>
    </source>
</evidence>
<reference evidence="2" key="1">
    <citation type="submission" date="2016-07" db="EMBL/GenBank/DDBJ databases">
        <title>Microvirga ossetica sp. nov. a new species of rhizobia isolated from root nodules of the legume species Vicia alpestris Steven originated from North Ossetia region in the Caucasus.</title>
        <authorList>
            <person name="Safronova V.I."/>
            <person name="Kuznetsova I.G."/>
            <person name="Sazanova A.L."/>
            <person name="Belimov A."/>
            <person name="Andronov E."/>
            <person name="Osledkin Y.S."/>
            <person name="Onishchuk O.P."/>
            <person name="Kurchak O.N."/>
            <person name="Shaposhnikov A.I."/>
            <person name="Willems A."/>
            <person name="Tikhonovich I.A."/>
        </authorList>
    </citation>
    <scope>NUCLEOTIDE SEQUENCE [LARGE SCALE GENOMIC DNA]</scope>
    <source>
        <strain evidence="2">V5/3M</strain>
    </source>
</reference>
<dbReference type="AlphaFoldDB" id="A0A1B2EBW8"/>
<evidence type="ECO:0000313" key="2">
    <source>
        <dbReference type="EMBL" id="ANY77372.1"/>
    </source>
</evidence>
<dbReference type="KEGG" id="moc:BB934_03320"/>
<dbReference type="EMBL" id="CP016616">
    <property type="protein sequence ID" value="ANY77372.1"/>
    <property type="molecule type" value="Genomic_DNA"/>
</dbReference>
<feature type="chain" id="PRO_5008535957" description="4-aminobutyrate aminotransferase" evidence="1">
    <location>
        <begin position="28"/>
        <end position="152"/>
    </location>
</feature>